<accession>A0A2R5ERY6</accession>
<protein>
    <recommendedName>
        <fullName evidence="5">ABC transporter substrate-binding protein</fullName>
    </recommendedName>
</protein>
<evidence type="ECO:0000256" key="2">
    <source>
        <dbReference type="SAM" id="SignalP"/>
    </source>
</evidence>
<dbReference type="SUPFAM" id="SSF53850">
    <property type="entry name" value="Periplasmic binding protein-like II"/>
    <property type="match status" value="1"/>
</dbReference>
<keyword evidence="4" id="KW-1185">Reference proteome</keyword>
<dbReference type="InterPro" id="IPR006059">
    <property type="entry name" value="SBP"/>
</dbReference>
<evidence type="ECO:0000313" key="4">
    <source>
        <dbReference type="Proteomes" id="UP000245202"/>
    </source>
</evidence>
<dbReference type="Gene3D" id="3.40.190.10">
    <property type="entry name" value="Periplasmic binding protein-like II"/>
    <property type="match status" value="1"/>
</dbReference>
<evidence type="ECO:0000256" key="1">
    <source>
        <dbReference type="SAM" id="MobiDB-lite"/>
    </source>
</evidence>
<dbReference type="Pfam" id="PF01547">
    <property type="entry name" value="SBP_bac_1"/>
    <property type="match status" value="1"/>
</dbReference>
<proteinExistence type="predicted"/>
<dbReference type="InterPro" id="IPR050490">
    <property type="entry name" value="Bact_solute-bd_prot1"/>
</dbReference>
<dbReference type="AlphaFoldDB" id="A0A2R5ERY6"/>
<feature type="compositionally biased region" description="Acidic residues" evidence="1">
    <location>
        <begin position="48"/>
        <end position="61"/>
    </location>
</feature>
<name>A0A2R5ERY6_9BACL</name>
<feature type="signal peptide" evidence="2">
    <location>
        <begin position="1"/>
        <end position="25"/>
    </location>
</feature>
<organism evidence="3 4">
    <name type="scientific">Paenibacillus agaridevorans</name>
    <dbReference type="NCBI Taxonomy" id="171404"/>
    <lineage>
        <taxon>Bacteria</taxon>
        <taxon>Bacillati</taxon>
        <taxon>Bacillota</taxon>
        <taxon>Bacilli</taxon>
        <taxon>Bacillales</taxon>
        <taxon>Paenibacillaceae</taxon>
        <taxon>Paenibacillus</taxon>
    </lineage>
</organism>
<reference evidence="3 4" key="1">
    <citation type="submission" date="2017-08" db="EMBL/GenBank/DDBJ databases">
        <title>Substantial Increase in Enzyme Production by Combined Drug-Resistance Mutations in Paenibacillus agaridevorans.</title>
        <authorList>
            <person name="Tanaka Y."/>
            <person name="Funane K."/>
            <person name="Hosaka T."/>
            <person name="Shiwa Y."/>
            <person name="Fujita N."/>
            <person name="Miyazaki T."/>
            <person name="Yoshikawa H."/>
            <person name="Murakami K."/>
            <person name="Kasahara K."/>
            <person name="Inaoka T."/>
            <person name="Hiraga Y."/>
            <person name="Ochi K."/>
        </authorList>
    </citation>
    <scope>NUCLEOTIDE SEQUENCE [LARGE SCALE GENOMIC DNA]</scope>
    <source>
        <strain evidence="3 4">T-3040</strain>
    </source>
</reference>
<gene>
    <name evidence="3" type="ORF">PAT3040_04086</name>
</gene>
<feature type="chain" id="PRO_5015329315" description="ABC transporter substrate-binding protein" evidence="2">
    <location>
        <begin position="26"/>
        <end position="458"/>
    </location>
</feature>
<keyword evidence="2" id="KW-0732">Signal</keyword>
<dbReference type="PROSITE" id="PS51257">
    <property type="entry name" value="PROKAR_LIPOPROTEIN"/>
    <property type="match status" value="1"/>
</dbReference>
<comment type="caution">
    <text evidence="3">The sequence shown here is derived from an EMBL/GenBank/DDBJ whole genome shotgun (WGS) entry which is preliminary data.</text>
</comment>
<dbReference type="RefSeq" id="WP_108994173.1">
    <property type="nucleotide sequence ID" value="NZ_BDQX01000230.1"/>
</dbReference>
<sequence>MKRKVLICQLLTLALVCLMVMTACSKTDSNINNANPKETEQTGQTNQEEVDVDPPKEEEEHEPVTLKLLAWHVGAHQELFDMFHEKYPWITIEVEEWGIDKAIAMQAAGEPADLVWITGLSPWLKDGMLEDLTPYIANDPTIQNAKIIDGFLEAFKTPDDKLWAVPYTAISEWIIVNKDLLKKHGMEMPPYDWTYDDMLEMAKKATDPAANEYGISYDSLMASHFNWILPVANGHAPNLRFFNEDLSQNLLNTPDVLADMKWLQELTTKWHVRPSDEEAEKLGWEKANNFLTGKVLFTLGADWVIPGYNELATFDWDVLPLPRGKEKQVTVQLLGPIAMLSASKNKDAAFKWISFQFELEAQKWNVKNGSNTFVIHPDIDDEIDRTPTWKGKNTEVIKMTKEMCCYLPGPTIPDFDEFQNIDAALFESMYKEFDITSLVSRVDKFNESTMKLRKEMGW</sequence>
<dbReference type="Proteomes" id="UP000245202">
    <property type="component" value="Unassembled WGS sequence"/>
</dbReference>
<evidence type="ECO:0000313" key="3">
    <source>
        <dbReference type="EMBL" id="GBG09440.1"/>
    </source>
</evidence>
<evidence type="ECO:0008006" key="5">
    <source>
        <dbReference type="Google" id="ProtNLM"/>
    </source>
</evidence>
<feature type="region of interest" description="Disordered" evidence="1">
    <location>
        <begin position="29"/>
        <end position="61"/>
    </location>
</feature>
<dbReference type="PANTHER" id="PTHR43649:SF12">
    <property type="entry name" value="DIACETYLCHITOBIOSE BINDING PROTEIN DASA"/>
    <property type="match status" value="1"/>
</dbReference>
<dbReference type="PANTHER" id="PTHR43649">
    <property type="entry name" value="ARABINOSE-BINDING PROTEIN-RELATED"/>
    <property type="match status" value="1"/>
</dbReference>
<dbReference type="EMBL" id="BDQX01000230">
    <property type="protein sequence ID" value="GBG09440.1"/>
    <property type="molecule type" value="Genomic_DNA"/>
</dbReference>